<dbReference type="InterPro" id="IPR050147">
    <property type="entry name" value="Ser/Thr_Dehydratase"/>
</dbReference>
<keyword evidence="3" id="KW-0663">Pyridoxal phosphate</keyword>
<protein>
    <submittedName>
        <fullName evidence="7">Threonine dehydratase</fullName>
    </submittedName>
</protein>
<dbReference type="InterPro" id="IPR005789">
    <property type="entry name" value="Thr_deHydtase_catblc"/>
</dbReference>
<dbReference type="AlphaFoldDB" id="A0A084SY98"/>
<dbReference type="Gene3D" id="3.40.50.1100">
    <property type="match status" value="2"/>
</dbReference>
<comment type="caution">
    <text evidence="7">The sequence shown here is derived from an EMBL/GenBank/DDBJ whole genome shotgun (WGS) entry which is preliminary data.</text>
</comment>
<dbReference type="RefSeq" id="WP_043392406.1">
    <property type="nucleotide sequence ID" value="NZ_JPMI01000055.1"/>
</dbReference>
<comment type="catalytic activity">
    <reaction evidence="5">
        <text>L-serine = pyruvate + NH4(+)</text>
        <dbReference type="Rhea" id="RHEA:19169"/>
        <dbReference type="ChEBI" id="CHEBI:15361"/>
        <dbReference type="ChEBI" id="CHEBI:28938"/>
        <dbReference type="ChEBI" id="CHEBI:33384"/>
        <dbReference type="EC" id="4.3.1.17"/>
    </reaction>
</comment>
<dbReference type="NCBIfam" id="NF005600">
    <property type="entry name" value="PRK07334.1"/>
    <property type="match status" value="1"/>
</dbReference>
<dbReference type="Proteomes" id="UP000028547">
    <property type="component" value="Unassembled WGS sequence"/>
</dbReference>
<gene>
    <name evidence="7" type="ORF">Q664_09635</name>
</gene>
<evidence type="ECO:0000256" key="1">
    <source>
        <dbReference type="ARBA" id="ARBA00001933"/>
    </source>
</evidence>
<proteinExistence type="inferred from homology"/>
<keyword evidence="4" id="KW-0456">Lyase</keyword>
<dbReference type="InterPro" id="IPR044561">
    <property type="entry name" value="ACT_ThrD-II-like"/>
</dbReference>
<dbReference type="FunFam" id="3.40.50.1100:FF:000007">
    <property type="entry name" value="L-threonine dehydratase catabolic TdcB"/>
    <property type="match status" value="1"/>
</dbReference>
<dbReference type="Pfam" id="PF00291">
    <property type="entry name" value="PALP"/>
    <property type="match status" value="1"/>
</dbReference>
<dbReference type="GO" id="GO:0006565">
    <property type="term" value="P:L-serine catabolic process"/>
    <property type="evidence" value="ECO:0007669"/>
    <property type="project" value="TreeGrafter"/>
</dbReference>
<dbReference type="CDD" id="cd01562">
    <property type="entry name" value="Thr-dehyd"/>
    <property type="match status" value="1"/>
</dbReference>
<dbReference type="SUPFAM" id="SSF53686">
    <property type="entry name" value="Tryptophan synthase beta subunit-like PLP-dependent enzymes"/>
    <property type="match status" value="1"/>
</dbReference>
<name>A0A084SY98_9BACT</name>
<evidence type="ECO:0000313" key="8">
    <source>
        <dbReference type="Proteomes" id="UP000028547"/>
    </source>
</evidence>
<dbReference type="CDD" id="cd04886">
    <property type="entry name" value="ACT_ThrD-II-like"/>
    <property type="match status" value="1"/>
</dbReference>
<dbReference type="Gene3D" id="3.30.70.260">
    <property type="match status" value="1"/>
</dbReference>
<dbReference type="GO" id="GO:0003941">
    <property type="term" value="F:L-serine ammonia-lyase activity"/>
    <property type="evidence" value="ECO:0007669"/>
    <property type="project" value="UniProtKB-EC"/>
</dbReference>
<dbReference type="InterPro" id="IPR036052">
    <property type="entry name" value="TrpB-like_PALP_sf"/>
</dbReference>
<comment type="cofactor">
    <cofactor evidence="1">
        <name>pyridoxal 5'-phosphate</name>
        <dbReference type="ChEBI" id="CHEBI:597326"/>
    </cofactor>
</comment>
<dbReference type="InterPro" id="IPR002912">
    <property type="entry name" value="ACT_dom"/>
</dbReference>
<dbReference type="PANTHER" id="PTHR48078:SF6">
    <property type="entry name" value="L-THREONINE DEHYDRATASE CATABOLIC TDCB"/>
    <property type="match status" value="1"/>
</dbReference>
<evidence type="ECO:0000256" key="2">
    <source>
        <dbReference type="ARBA" id="ARBA00010869"/>
    </source>
</evidence>
<dbReference type="InterPro" id="IPR001926">
    <property type="entry name" value="TrpB-like_PALP"/>
</dbReference>
<comment type="similarity">
    <text evidence="2">Belongs to the serine/threonine dehydratase family.</text>
</comment>
<evidence type="ECO:0000313" key="7">
    <source>
        <dbReference type="EMBL" id="KFA93433.1"/>
    </source>
</evidence>
<dbReference type="GO" id="GO:0006567">
    <property type="term" value="P:L-threonine catabolic process"/>
    <property type="evidence" value="ECO:0007669"/>
    <property type="project" value="InterPro"/>
</dbReference>
<feature type="domain" description="ACT" evidence="6">
    <location>
        <begin position="329"/>
        <end position="404"/>
    </location>
</feature>
<dbReference type="PANTHER" id="PTHR48078">
    <property type="entry name" value="THREONINE DEHYDRATASE, MITOCHONDRIAL-RELATED"/>
    <property type="match status" value="1"/>
</dbReference>
<dbReference type="Pfam" id="PF01842">
    <property type="entry name" value="ACT"/>
    <property type="match status" value="1"/>
</dbReference>
<evidence type="ECO:0000256" key="4">
    <source>
        <dbReference type="ARBA" id="ARBA00023239"/>
    </source>
</evidence>
<evidence type="ECO:0000259" key="6">
    <source>
        <dbReference type="PROSITE" id="PS51671"/>
    </source>
</evidence>
<reference evidence="7 8" key="1">
    <citation type="submission" date="2014-07" db="EMBL/GenBank/DDBJ databases">
        <title>Draft Genome Sequence of Gephyronic Acid Producer, Cystobacter violaceus Strain Cb vi76.</title>
        <authorList>
            <person name="Stevens D.C."/>
            <person name="Young J."/>
            <person name="Carmichael R."/>
            <person name="Tan J."/>
            <person name="Taylor R.E."/>
        </authorList>
    </citation>
    <scope>NUCLEOTIDE SEQUENCE [LARGE SCALE GENOMIC DNA]</scope>
    <source>
        <strain evidence="7 8">Cb vi76</strain>
    </source>
</reference>
<dbReference type="GO" id="GO:0004794">
    <property type="term" value="F:threonine deaminase activity"/>
    <property type="evidence" value="ECO:0007669"/>
    <property type="project" value="InterPro"/>
</dbReference>
<dbReference type="PROSITE" id="PS51671">
    <property type="entry name" value="ACT"/>
    <property type="match status" value="1"/>
</dbReference>
<organism evidence="7 8">
    <name type="scientific">Archangium violaceum Cb vi76</name>
    <dbReference type="NCBI Taxonomy" id="1406225"/>
    <lineage>
        <taxon>Bacteria</taxon>
        <taxon>Pseudomonadati</taxon>
        <taxon>Myxococcota</taxon>
        <taxon>Myxococcia</taxon>
        <taxon>Myxococcales</taxon>
        <taxon>Cystobacterineae</taxon>
        <taxon>Archangiaceae</taxon>
        <taxon>Archangium</taxon>
    </lineage>
</organism>
<accession>A0A084SY98</accession>
<sequence length="404" mass="43519">MITLQQIEDAQQRIGDAVYRSPCPKSEQFKELTDCATLNCKMENLQRTGAFKERGALNKLLTLSPDERGRGVIAASAGNHAQGLAYHAGRLGVNTTIVMPERTPLIKVTRTRSYGARVVLHGAHFDEAYAEALRIQDKENRVFVHPFNDPLIIAGQGTIGLELFEQCPYMDMVVVPIGGGGLISGVACALKETNPRIKVIGVQASAIASMKASVDAGKLVELPAGTTIADGISVKRPGDYTFEMIRRYVDDIVTVDEEEIANAILLLLEREKSVVEGAGAVGLAALINGKIPSARGRKVVLLLSGGNIDVNLVSRIIERGLVKDGRLVRLVVRMPDRPGMLARLTAEIAQAGANVVEIYHNRAFSKAGLGEVAVEVTLETRGRGHIEELMGGLGQKGWQVSEET</sequence>
<evidence type="ECO:0000256" key="5">
    <source>
        <dbReference type="ARBA" id="ARBA00049406"/>
    </source>
</evidence>
<dbReference type="EMBL" id="JPMI01000055">
    <property type="protein sequence ID" value="KFA93433.1"/>
    <property type="molecule type" value="Genomic_DNA"/>
</dbReference>
<evidence type="ECO:0000256" key="3">
    <source>
        <dbReference type="ARBA" id="ARBA00022898"/>
    </source>
</evidence>
<dbReference type="NCBIfam" id="TIGR01127">
    <property type="entry name" value="ilvA_1Cterm"/>
    <property type="match status" value="1"/>
</dbReference>
<dbReference type="GO" id="GO:0009097">
    <property type="term" value="P:isoleucine biosynthetic process"/>
    <property type="evidence" value="ECO:0007669"/>
    <property type="project" value="TreeGrafter"/>
</dbReference>